<evidence type="ECO:0008006" key="2">
    <source>
        <dbReference type="Google" id="ProtNLM"/>
    </source>
</evidence>
<evidence type="ECO:0000313" key="1">
    <source>
        <dbReference type="EnsemblMetazoa" id="Aqu2.1.29705_001"/>
    </source>
</evidence>
<dbReference type="InParanoid" id="A0A1X7UNY8"/>
<proteinExistence type="predicted"/>
<dbReference type="AlphaFoldDB" id="A0A1X7UNY8"/>
<organism evidence="1">
    <name type="scientific">Amphimedon queenslandica</name>
    <name type="common">Sponge</name>
    <dbReference type="NCBI Taxonomy" id="400682"/>
    <lineage>
        <taxon>Eukaryota</taxon>
        <taxon>Metazoa</taxon>
        <taxon>Porifera</taxon>
        <taxon>Demospongiae</taxon>
        <taxon>Heteroscleromorpha</taxon>
        <taxon>Haplosclerida</taxon>
        <taxon>Niphatidae</taxon>
        <taxon>Amphimedon</taxon>
    </lineage>
</organism>
<dbReference type="OMA" id="MENTIMY"/>
<reference evidence="1" key="1">
    <citation type="submission" date="2017-05" db="UniProtKB">
        <authorList>
            <consortium name="EnsemblMetazoa"/>
        </authorList>
    </citation>
    <scope>IDENTIFICATION</scope>
</reference>
<sequence>MDNILSAQMKEKVKREYLRRVRAVLESRYGGGILDWKKEELQSLDRKTRKLMTIHGAFHPKSDVDRLYLSRKREGRGLLGCERSIKAEENSLGWYVKKSVEPLLKAVGRSKILDVEGSRPKESYKQLEMVATEERWIGKRMYGQYYGEMSEGADIHMTWTWLQKSDIKPETEALICAAQEQALRTNYIKCKIDGSIESPLCRLCREKGESVYHIVSECKVLAQREYKRRHDKIAQFIHWELCGKFGMERGRNWYDHKPEGITETVEVKILWDFMIQCDRMVEHRKPDIVVVMKREKRCMIIDVAVPGDTRVEG</sequence>
<dbReference type="OrthoDB" id="5977701at2759"/>
<name>A0A1X7UNY8_AMPQE</name>
<dbReference type="EnsemblMetazoa" id="Aqu2.1.29705_001">
    <property type="protein sequence ID" value="Aqu2.1.29705_001"/>
    <property type="gene ID" value="Aqu2.1.29705"/>
</dbReference>
<protein>
    <recommendedName>
        <fullName evidence="2">Reverse transcriptase zinc-binding domain-containing protein</fullName>
    </recommendedName>
</protein>
<dbReference type="PANTHER" id="PTHR35450">
    <property type="entry name" value="REVERSE TRANSCRIPTASE DOMAIN-CONTAINING PROTEIN"/>
    <property type="match status" value="1"/>
</dbReference>
<accession>A0A1X7UNY8</accession>
<dbReference type="PANTHER" id="PTHR35450:SF2">
    <property type="entry name" value="REVERSE TRANSCRIPTASE DOMAIN-CONTAINING PROTEIN"/>
    <property type="match status" value="1"/>
</dbReference>
<dbReference type="eggNOG" id="ENOG502S0E1">
    <property type="taxonomic scope" value="Eukaryota"/>
</dbReference>